<feature type="compositionally biased region" description="Basic and acidic residues" evidence="2">
    <location>
        <begin position="95"/>
        <end position="104"/>
    </location>
</feature>
<dbReference type="Proteomes" id="UP001172681">
    <property type="component" value="Unassembled WGS sequence"/>
</dbReference>
<comment type="caution">
    <text evidence="4">The sequence shown here is derived from an EMBL/GenBank/DDBJ whole genome shotgun (WGS) entry which is preliminary data.</text>
</comment>
<dbReference type="GO" id="GO:0006351">
    <property type="term" value="P:DNA-templated transcription"/>
    <property type="evidence" value="ECO:0007669"/>
    <property type="project" value="InterPro"/>
</dbReference>
<keyword evidence="1" id="KW-0539">Nucleus</keyword>
<reference evidence="4" key="1">
    <citation type="submission" date="2022-10" db="EMBL/GenBank/DDBJ databases">
        <title>Culturing micro-colonial fungi from biological soil crusts in the Mojave desert and describing Neophaeococcomyces mojavensis, and introducing the new genera and species Taxawa tesnikishii.</title>
        <authorList>
            <person name="Kurbessoian T."/>
            <person name="Stajich J.E."/>
        </authorList>
    </citation>
    <scope>NUCLEOTIDE SEQUENCE</scope>
    <source>
        <strain evidence="4">TK_35</strain>
    </source>
</reference>
<gene>
    <name evidence="4" type="ORF">H2204_010281</name>
</gene>
<organism evidence="4 5">
    <name type="scientific">Knufia peltigerae</name>
    <dbReference type="NCBI Taxonomy" id="1002370"/>
    <lineage>
        <taxon>Eukaryota</taxon>
        <taxon>Fungi</taxon>
        <taxon>Dikarya</taxon>
        <taxon>Ascomycota</taxon>
        <taxon>Pezizomycotina</taxon>
        <taxon>Eurotiomycetes</taxon>
        <taxon>Chaetothyriomycetidae</taxon>
        <taxon>Chaetothyriales</taxon>
        <taxon>Trichomeriaceae</taxon>
        <taxon>Knufia</taxon>
    </lineage>
</organism>
<dbReference type="GO" id="GO:0008270">
    <property type="term" value="F:zinc ion binding"/>
    <property type="evidence" value="ECO:0007669"/>
    <property type="project" value="InterPro"/>
</dbReference>
<feature type="compositionally biased region" description="Polar residues" evidence="2">
    <location>
        <begin position="768"/>
        <end position="797"/>
    </location>
</feature>
<feature type="region of interest" description="Disordered" evidence="2">
    <location>
        <begin position="768"/>
        <end position="802"/>
    </location>
</feature>
<dbReference type="InterPro" id="IPR052761">
    <property type="entry name" value="Fungal_Detox/Toxin_TFs"/>
</dbReference>
<sequence>MTTTARWPTSWRDDWQPQSLEQTEPKDLCTRAESLPDQPTLARRLREGDSTAGSPKRRCVSRPAQWLNEHKIPPTVSRASTAPHTAPNTLSGDSSSHHDPIHGAESHMLGRTTKAGRTAGHAPQSRSLRAMTNMLPSFIRPLSSRVGLEEMTYLKSKGALSLPAGEHLLAFVHIYVEHVHPSHPFLDIKTLLAVCENHARGHAIPLQGGQYQISLLTINAILGAAAPYVGEDTATRSGFASPGLAQHTFYRRAKMLYDMDGEDDLTSVQQALMLMTFWVGMPATRKDTWYWHWLLANSLLCGNSSEHPSGLQKTLWWCAFVRDSALALGLRRAPRMVYDDRFMPMLSVDDFNRVWPGARLTDNESHSPSAPETPEHSLSIIFISMTRLSLLVNEIQTFVAAHGRSSNSVERLMVAEQLSNSMFTYNRRADLAQRLRFWLADLPPQCRYNSTGDIDPDFEARTPRVKTHIILLHMFYNAALCHLDLAQVLEESNNEIGQLYSEALQSSPTVSAVVLAIHELSSLAGVIIREDLVKYLPNSASSSLLPALTLQIAAIHSKTLSTEASSLRSLEACLKVCAGLSARFESTRLTMHRLKQSLSDAGLQLDTLLGSQSQLSPDTDPVGNVQCTTKTPVLDAAYQANPVILGQSHLHQAETLDSQTIDASCAISTYQTRTYADSLSDTDLARLMSIDAPLDHTGLLSDMDHALVTAEAMLNECADNSVLNIMELESACVFEGDDGSPSMAWLSNFPYAEFDERPRQQLSQHAGLTRIGSSPTRGQAPTSGSSNARSTTANAQQRADVRISLDDANSLFEEIQDRATEDARAMNSEVPSDTAALITAMGDLQSHKAVDFWMNIVGTSQSIASRVNTYSRAPQTLTPSEEMDQQRDLNNAQRDASRPHSSRPSELSILDMSLCGPAADMMHGQPRQGQDIAPHTRQELSHQPSTMLSEHASPITLAALPGHWAARKALLRRDERGRSMYFGTTSNLDLDRIALAYGPQQVWGTQLRNAYARVLNTSKLNWSEDQELELYLRKQYFLWDNPLLNIVDESIYTREKQLFEQGGDTVHYSPMLNNAM</sequence>
<dbReference type="InterPro" id="IPR007219">
    <property type="entry name" value="XnlR_reg_dom"/>
</dbReference>
<keyword evidence="5" id="KW-1185">Reference proteome</keyword>
<dbReference type="CDD" id="cd12148">
    <property type="entry name" value="fungal_TF_MHR"/>
    <property type="match status" value="1"/>
</dbReference>
<evidence type="ECO:0000256" key="2">
    <source>
        <dbReference type="SAM" id="MobiDB-lite"/>
    </source>
</evidence>
<protein>
    <recommendedName>
        <fullName evidence="3">Xylanolytic transcriptional activator regulatory domain-containing protein</fullName>
    </recommendedName>
</protein>
<dbReference type="GO" id="GO:0003677">
    <property type="term" value="F:DNA binding"/>
    <property type="evidence" value="ECO:0007669"/>
    <property type="project" value="InterPro"/>
</dbReference>
<evidence type="ECO:0000256" key="1">
    <source>
        <dbReference type="ARBA" id="ARBA00023242"/>
    </source>
</evidence>
<dbReference type="AlphaFoldDB" id="A0AA38XWF4"/>
<feature type="domain" description="Xylanolytic transcriptional activator regulatory" evidence="3">
    <location>
        <begin position="173"/>
        <end position="437"/>
    </location>
</feature>
<feature type="region of interest" description="Disordered" evidence="2">
    <location>
        <begin position="875"/>
        <end position="940"/>
    </location>
</feature>
<proteinExistence type="predicted"/>
<dbReference type="Pfam" id="PF04082">
    <property type="entry name" value="Fungal_trans"/>
    <property type="match status" value="1"/>
</dbReference>
<evidence type="ECO:0000313" key="4">
    <source>
        <dbReference type="EMBL" id="KAJ9625982.1"/>
    </source>
</evidence>
<dbReference type="EMBL" id="JAPDRN010000085">
    <property type="protein sequence ID" value="KAJ9625982.1"/>
    <property type="molecule type" value="Genomic_DNA"/>
</dbReference>
<name>A0AA38XWF4_9EURO</name>
<evidence type="ECO:0000313" key="5">
    <source>
        <dbReference type="Proteomes" id="UP001172681"/>
    </source>
</evidence>
<feature type="compositionally biased region" description="Polar residues" evidence="2">
    <location>
        <begin position="77"/>
        <end position="94"/>
    </location>
</feature>
<feature type="region of interest" description="Disordered" evidence="2">
    <location>
        <begin position="1"/>
        <end position="104"/>
    </location>
</feature>
<dbReference type="PANTHER" id="PTHR47425">
    <property type="entry name" value="FARB-RELATED"/>
    <property type="match status" value="1"/>
</dbReference>
<accession>A0AA38XWF4</accession>
<dbReference type="PANTHER" id="PTHR47425:SF2">
    <property type="entry name" value="FARB-RELATED"/>
    <property type="match status" value="1"/>
</dbReference>
<evidence type="ECO:0000259" key="3">
    <source>
        <dbReference type="Pfam" id="PF04082"/>
    </source>
</evidence>